<feature type="transmembrane region" description="Helical" evidence="1">
    <location>
        <begin position="67"/>
        <end position="87"/>
    </location>
</feature>
<sequence length="170" mass="19967">MRRSSSADVCRTVESWNVPLWVMRKGNKNLVYNDTFANPLEPVYKVNFNLRKMDVMFLFPEFQSYEYYSIFSVLLIIIIIIIIRSNLIPKRCVTNIRNYFINHSSGQNFTAIVCNSQIENKYKSNSNEIQFINSNKNNESMGQIMAMNEQISNEFIENILDEGAMRIPRR</sequence>
<name>A0A1I7XAM3_HETBA</name>
<protein>
    <submittedName>
        <fullName evidence="3">Uncharacterized protein</fullName>
    </submittedName>
</protein>
<organism evidence="2 3">
    <name type="scientific">Heterorhabditis bacteriophora</name>
    <name type="common">Entomopathogenic nematode worm</name>
    <dbReference type="NCBI Taxonomy" id="37862"/>
    <lineage>
        <taxon>Eukaryota</taxon>
        <taxon>Metazoa</taxon>
        <taxon>Ecdysozoa</taxon>
        <taxon>Nematoda</taxon>
        <taxon>Chromadorea</taxon>
        <taxon>Rhabditida</taxon>
        <taxon>Rhabditina</taxon>
        <taxon>Rhabditomorpha</taxon>
        <taxon>Strongyloidea</taxon>
        <taxon>Heterorhabditidae</taxon>
        <taxon>Heterorhabditis</taxon>
    </lineage>
</organism>
<evidence type="ECO:0000256" key="1">
    <source>
        <dbReference type="SAM" id="Phobius"/>
    </source>
</evidence>
<keyword evidence="1" id="KW-0812">Transmembrane</keyword>
<accession>A0A1I7XAM3</accession>
<dbReference type="Proteomes" id="UP000095283">
    <property type="component" value="Unplaced"/>
</dbReference>
<proteinExistence type="predicted"/>
<keyword evidence="1" id="KW-0472">Membrane</keyword>
<keyword evidence="2" id="KW-1185">Reference proteome</keyword>
<dbReference type="AlphaFoldDB" id="A0A1I7XAM3"/>
<dbReference type="WBParaSite" id="Hba_14568">
    <property type="protein sequence ID" value="Hba_14568"/>
    <property type="gene ID" value="Hba_14568"/>
</dbReference>
<evidence type="ECO:0000313" key="3">
    <source>
        <dbReference type="WBParaSite" id="Hba_14568"/>
    </source>
</evidence>
<evidence type="ECO:0000313" key="2">
    <source>
        <dbReference type="Proteomes" id="UP000095283"/>
    </source>
</evidence>
<reference evidence="3" key="1">
    <citation type="submission" date="2016-11" db="UniProtKB">
        <authorList>
            <consortium name="WormBaseParasite"/>
        </authorList>
    </citation>
    <scope>IDENTIFICATION</scope>
</reference>
<keyword evidence="1" id="KW-1133">Transmembrane helix</keyword>